<dbReference type="PANTHER" id="PTHR46096:SF3">
    <property type="entry name" value="PERFORIN-1"/>
    <property type="match status" value="1"/>
</dbReference>
<dbReference type="GO" id="GO:0016020">
    <property type="term" value="C:membrane"/>
    <property type="evidence" value="ECO:0007669"/>
    <property type="project" value="TreeGrafter"/>
</dbReference>
<dbReference type="InterPro" id="IPR000008">
    <property type="entry name" value="C2_dom"/>
</dbReference>
<dbReference type="RefSeq" id="XP_021169796.1">
    <property type="nucleotide sequence ID" value="XM_021314121.1"/>
</dbReference>
<dbReference type="Gene3D" id="2.60.40.150">
    <property type="entry name" value="C2 domain"/>
    <property type="match status" value="1"/>
</dbReference>
<dbReference type="PROSITE" id="PS50004">
    <property type="entry name" value="C2"/>
    <property type="match status" value="1"/>
</dbReference>
<dbReference type="Proteomes" id="UP000265000">
    <property type="component" value="Unplaced"/>
</dbReference>
<dbReference type="SUPFAM" id="SSF49562">
    <property type="entry name" value="C2 domain (Calcium/lipid-binding domain, CaLB)"/>
    <property type="match status" value="1"/>
</dbReference>
<feature type="chain" id="PRO_5044549130" evidence="2">
    <location>
        <begin position="21"/>
        <end position="132"/>
    </location>
</feature>
<feature type="domain" description="C2" evidence="3">
    <location>
        <begin position="1"/>
        <end position="123"/>
    </location>
</feature>
<evidence type="ECO:0000313" key="6">
    <source>
        <dbReference type="Proteomes" id="UP000265000"/>
    </source>
</evidence>
<reference evidence="4" key="1">
    <citation type="submission" date="2015-01" db="EMBL/GenBank/DDBJ databases">
        <title>EvidentialGene: Evidence-directed Construction of Complete mRNA Transcriptomes without Genomes.</title>
        <authorList>
            <person name="Gilbert D.G."/>
        </authorList>
    </citation>
    <scope>NUCLEOTIDE SEQUENCE</scope>
</reference>
<dbReference type="Ensembl" id="ENSFHET00000017550.1">
    <property type="protein sequence ID" value="ENSFHEP00000028158.1"/>
    <property type="gene ID" value="ENSFHEG00000012082.1"/>
</dbReference>
<evidence type="ECO:0000313" key="4">
    <source>
        <dbReference type="EMBL" id="JAR78690.1"/>
    </source>
</evidence>
<dbReference type="STRING" id="8078.ENSFHEP00000028158"/>
<dbReference type="SMART" id="SM00239">
    <property type="entry name" value="C2"/>
    <property type="match status" value="1"/>
</dbReference>
<keyword evidence="1 2" id="KW-0732">Signal</keyword>
<evidence type="ECO:0000256" key="1">
    <source>
        <dbReference type="ARBA" id="ARBA00022729"/>
    </source>
</evidence>
<accession>A0A147AJF4</accession>
<dbReference type="GeneID" id="105922552"/>
<sequence length="132" mass="14867">MAPNLPVLLLVLCALSLAQAQLRLFNLRASKLPSDLFGTTDGYVKVFCGAATLGKTSVRKDTVNPWWEEEFAHFQAQENEVLRLEVYDSDLVFDDLLGVCQRQMQLGTHQHDCYLEKGGTLHYSYTLGQESQ</sequence>
<dbReference type="InterPro" id="IPR035892">
    <property type="entry name" value="C2_domain_sf"/>
</dbReference>
<dbReference type="EMBL" id="GCES01007633">
    <property type="protein sequence ID" value="JAR78690.1"/>
    <property type="molecule type" value="Transcribed_RNA"/>
</dbReference>
<evidence type="ECO:0000256" key="2">
    <source>
        <dbReference type="SAM" id="SignalP"/>
    </source>
</evidence>
<name>A0A147AJF4_FUNHE</name>
<dbReference type="InterPro" id="IPR052784">
    <property type="entry name" value="Perforin-1_pore-forming"/>
</dbReference>
<dbReference type="GeneTree" id="ENSGT00390000012710"/>
<dbReference type="PANTHER" id="PTHR46096">
    <property type="entry name" value="PERFORIN-1"/>
    <property type="match status" value="1"/>
</dbReference>
<dbReference type="OrthoDB" id="73919at2759"/>
<organism evidence="4">
    <name type="scientific">Fundulus heteroclitus</name>
    <name type="common">Killifish</name>
    <name type="synonym">Mummichog</name>
    <dbReference type="NCBI Taxonomy" id="8078"/>
    <lineage>
        <taxon>Eukaryota</taxon>
        <taxon>Metazoa</taxon>
        <taxon>Chordata</taxon>
        <taxon>Craniata</taxon>
        <taxon>Vertebrata</taxon>
        <taxon>Euteleostomi</taxon>
        <taxon>Actinopterygii</taxon>
        <taxon>Neopterygii</taxon>
        <taxon>Teleostei</taxon>
        <taxon>Neoteleostei</taxon>
        <taxon>Acanthomorphata</taxon>
        <taxon>Ovalentaria</taxon>
        <taxon>Atherinomorphae</taxon>
        <taxon>Cyprinodontiformes</taxon>
        <taxon>Fundulidae</taxon>
        <taxon>Fundulus</taxon>
    </lineage>
</organism>
<dbReference type="GO" id="GO:0051607">
    <property type="term" value="P:defense response to virus"/>
    <property type="evidence" value="ECO:0007669"/>
    <property type="project" value="TreeGrafter"/>
</dbReference>
<keyword evidence="6" id="KW-1185">Reference proteome</keyword>
<feature type="signal peptide" evidence="2">
    <location>
        <begin position="1"/>
        <end position="20"/>
    </location>
</feature>
<protein>
    <submittedName>
        <fullName evidence="4">C2 domain-containing protein</fullName>
    </submittedName>
    <submittedName>
        <fullName evidence="5">Perforin-1</fullName>
    </submittedName>
</protein>
<dbReference type="AlphaFoldDB" id="A0A147AJF4"/>
<dbReference type="GO" id="GO:0001913">
    <property type="term" value="P:T cell mediated cytotoxicity"/>
    <property type="evidence" value="ECO:0007669"/>
    <property type="project" value="TreeGrafter"/>
</dbReference>
<evidence type="ECO:0000313" key="5">
    <source>
        <dbReference type="Ensembl" id="ENSFHEP00000028158.1"/>
    </source>
</evidence>
<evidence type="ECO:0000259" key="3">
    <source>
        <dbReference type="PROSITE" id="PS50004"/>
    </source>
</evidence>
<proteinExistence type="predicted"/>
<dbReference type="Pfam" id="PF00168">
    <property type="entry name" value="C2"/>
    <property type="match status" value="1"/>
</dbReference>
<dbReference type="GO" id="GO:0001771">
    <property type="term" value="P:immunological synapse formation"/>
    <property type="evidence" value="ECO:0007669"/>
    <property type="project" value="TreeGrafter"/>
</dbReference>
<dbReference type="GO" id="GO:0022829">
    <property type="term" value="F:wide pore channel activity"/>
    <property type="evidence" value="ECO:0007669"/>
    <property type="project" value="TreeGrafter"/>
</dbReference>
<reference evidence="5" key="2">
    <citation type="submission" date="2025-05" db="UniProtKB">
        <authorList>
            <consortium name="Ensembl"/>
        </authorList>
    </citation>
    <scope>IDENTIFICATION</scope>
</reference>